<evidence type="ECO:0000256" key="1">
    <source>
        <dbReference type="SAM" id="MobiDB-lite"/>
    </source>
</evidence>
<name>A0A6C0BKN4_9ZZZZ</name>
<proteinExistence type="predicted"/>
<sequence length="93" mass="9105">MSSVMNPGTNYFGSNPLGQKVRSLETLVETLRKKVESLEKSGGGGGGAAVSGPPGPPGPPGPAGPVGPAGPMAYIAMPPNMMSAQTPAPSTSS</sequence>
<protein>
    <submittedName>
        <fullName evidence="2">Uncharacterized protein</fullName>
    </submittedName>
</protein>
<dbReference type="EMBL" id="MN739166">
    <property type="protein sequence ID" value="QHS91968.1"/>
    <property type="molecule type" value="Genomic_DNA"/>
</dbReference>
<feature type="compositionally biased region" description="Pro residues" evidence="1">
    <location>
        <begin position="53"/>
        <end position="65"/>
    </location>
</feature>
<reference evidence="2" key="1">
    <citation type="journal article" date="2020" name="Nature">
        <title>Giant virus diversity and host interactions through global metagenomics.</title>
        <authorList>
            <person name="Schulz F."/>
            <person name="Roux S."/>
            <person name="Paez-Espino D."/>
            <person name="Jungbluth S."/>
            <person name="Walsh D.A."/>
            <person name="Denef V.J."/>
            <person name="McMahon K.D."/>
            <person name="Konstantinidis K.T."/>
            <person name="Eloe-Fadrosh E.A."/>
            <person name="Kyrpides N.C."/>
            <person name="Woyke T."/>
        </authorList>
    </citation>
    <scope>NUCLEOTIDE SEQUENCE</scope>
    <source>
        <strain evidence="2">GVMAG-M-3300013285-6</strain>
    </source>
</reference>
<feature type="region of interest" description="Disordered" evidence="1">
    <location>
        <begin position="35"/>
        <end position="70"/>
    </location>
</feature>
<dbReference type="AlphaFoldDB" id="A0A6C0BKN4"/>
<accession>A0A6C0BKN4</accession>
<evidence type="ECO:0000313" key="2">
    <source>
        <dbReference type="EMBL" id="QHS91968.1"/>
    </source>
</evidence>
<organism evidence="2">
    <name type="scientific">viral metagenome</name>
    <dbReference type="NCBI Taxonomy" id="1070528"/>
    <lineage>
        <taxon>unclassified sequences</taxon>
        <taxon>metagenomes</taxon>
        <taxon>organismal metagenomes</taxon>
    </lineage>
</organism>